<dbReference type="InterPro" id="IPR016024">
    <property type="entry name" value="ARM-type_fold"/>
</dbReference>
<accession>A0ABW2GPT6</accession>
<name>A0ABW2GPT6_9ACTN</name>
<organism evidence="1 2">
    <name type="scientific">Catellatospora aurea</name>
    <dbReference type="NCBI Taxonomy" id="1337874"/>
    <lineage>
        <taxon>Bacteria</taxon>
        <taxon>Bacillati</taxon>
        <taxon>Actinomycetota</taxon>
        <taxon>Actinomycetes</taxon>
        <taxon>Micromonosporales</taxon>
        <taxon>Micromonosporaceae</taxon>
        <taxon>Catellatospora</taxon>
    </lineage>
</organism>
<dbReference type="Gene3D" id="1.25.10.10">
    <property type="entry name" value="Leucine-rich Repeat Variant"/>
    <property type="match status" value="1"/>
</dbReference>
<sequence length="388" mass="42058">MLEKLDTVGWGGLTHAFGTAEEIPAFITALRAEDPEARGDARDELWSSLLHEGRRYQADVYTVPFLADLAADPLTFDRAAIVDLLTAMAIGSDHPYLLTGFPIERLRPSPDAVDESWHLLYSEWSGHAAGDPPAAPGEVDELRVYDAVRAELPRILRLLDDSDGDVIEVAAYLLAWFPEAAGDTVAPLLAVAGQLRWRRDLRVTALLAAGLAARGPVAESAVIASLAHDEDPEVRWAAAVAWTLTAGATVPEEPRAELRARAGGGLGLDEPVLAPWGLTRAEWSVRLLEHLGDPGAAEARAALVRSEATRRAHGPWAQRLGEAFYLAFGDDGRSSPLRYADLTAAQRWLVDHLVRHPDALVAEPDEVTELLRWYGLPDSHPALTAYAA</sequence>
<evidence type="ECO:0000313" key="2">
    <source>
        <dbReference type="Proteomes" id="UP001596392"/>
    </source>
</evidence>
<gene>
    <name evidence="1" type="ORF">ACFQO7_05620</name>
</gene>
<dbReference type="InterPro" id="IPR011989">
    <property type="entry name" value="ARM-like"/>
</dbReference>
<comment type="caution">
    <text evidence="1">The sequence shown here is derived from an EMBL/GenBank/DDBJ whole genome shotgun (WGS) entry which is preliminary data.</text>
</comment>
<evidence type="ECO:0008006" key="3">
    <source>
        <dbReference type="Google" id="ProtNLM"/>
    </source>
</evidence>
<dbReference type="EMBL" id="JBHTAC010000004">
    <property type="protein sequence ID" value="MFC7241955.1"/>
    <property type="molecule type" value="Genomic_DNA"/>
</dbReference>
<dbReference type="RefSeq" id="WP_376805394.1">
    <property type="nucleotide sequence ID" value="NZ_JBHTAC010000004.1"/>
</dbReference>
<dbReference type="SUPFAM" id="SSF48371">
    <property type="entry name" value="ARM repeat"/>
    <property type="match status" value="1"/>
</dbReference>
<protein>
    <recommendedName>
        <fullName evidence="3">HEAT repeat protein</fullName>
    </recommendedName>
</protein>
<dbReference type="Proteomes" id="UP001596392">
    <property type="component" value="Unassembled WGS sequence"/>
</dbReference>
<reference evidence="2" key="1">
    <citation type="journal article" date="2019" name="Int. J. Syst. Evol. Microbiol.">
        <title>The Global Catalogue of Microorganisms (GCM) 10K type strain sequencing project: providing services to taxonomists for standard genome sequencing and annotation.</title>
        <authorList>
            <consortium name="The Broad Institute Genomics Platform"/>
            <consortium name="The Broad Institute Genome Sequencing Center for Infectious Disease"/>
            <person name="Wu L."/>
            <person name="Ma J."/>
        </authorList>
    </citation>
    <scope>NUCLEOTIDE SEQUENCE [LARGE SCALE GENOMIC DNA]</scope>
    <source>
        <strain evidence="2">CGMCC 1.9106</strain>
    </source>
</reference>
<keyword evidence="2" id="KW-1185">Reference proteome</keyword>
<evidence type="ECO:0000313" key="1">
    <source>
        <dbReference type="EMBL" id="MFC7241955.1"/>
    </source>
</evidence>
<proteinExistence type="predicted"/>